<dbReference type="AlphaFoldDB" id="A0A8J3SSY1"/>
<dbReference type="EMBL" id="BOOJ01000049">
    <property type="protein sequence ID" value="GIH95038.1"/>
    <property type="molecule type" value="Genomic_DNA"/>
</dbReference>
<comment type="similarity">
    <text evidence="1">Belongs to the P-Pant transferase superfamily. Gsp/Sfp/HetI/AcpT family.</text>
</comment>
<dbReference type="GO" id="GO:0019878">
    <property type="term" value="P:lysine biosynthetic process via aminoadipic acid"/>
    <property type="evidence" value="ECO:0007669"/>
    <property type="project" value="TreeGrafter"/>
</dbReference>
<dbReference type="RefSeq" id="WP_204067144.1">
    <property type="nucleotide sequence ID" value="NZ_BOOJ01000049.1"/>
</dbReference>
<proteinExistence type="inferred from homology"/>
<sequence length="213" mass="23100">MRDSLVMAGPTDEIISPAGTALLTEVERERAARFARESDRRDFIAAHILVRRCAAKVAGVPEDRLTLLQVCEYHGPGHGRPYLAEIPRLGVSLSHSRGYVCAAAGPGRIGVDAENVPPGPVDESLAAQFLAPAERPLVHDNEALIRLWVRKEALIKRGELTMDSLRGTDLSALPLDAPPHPRALRWEGRHLLEWRTGSGVAVCAVADHPITLG</sequence>
<dbReference type="Proteomes" id="UP000619788">
    <property type="component" value="Unassembled WGS sequence"/>
</dbReference>
<dbReference type="PANTHER" id="PTHR12215">
    <property type="entry name" value="PHOSPHOPANTETHEINE TRANSFERASE"/>
    <property type="match status" value="1"/>
</dbReference>
<evidence type="ECO:0000259" key="3">
    <source>
        <dbReference type="Pfam" id="PF01648"/>
    </source>
</evidence>
<name>A0A8J3SSY1_9ACTN</name>
<dbReference type="GO" id="GO:0005829">
    <property type="term" value="C:cytosol"/>
    <property type="evidence" value="ECO:0007669"/>
    <property type="project" value="TreeGrafter"/>
</dbReference>
<dbReference type="Gene3D" id="3.90.470.20">
    <property type="entry name" value="4'-phosphopantetheinyl transferase domain"/>
    <property type="match status" value="1"/>
</dbReference>
<keyword evidence="2" id="KW-0808">Transferase</keyword>
<organism evidence="4 5">
    <name type="scientific">Planobispora siamensis</name>
    <dbReference type="NCBI Taxonomy" id="936338"/>
    <lineage>
        <taxon>Bacteria</taxon>
        <taxon>Bacillati</taxon>
        <taxon>Actinomycetota</taxon>
        <taxon>Actinomycetes</taxon>
        <taxon>Streptosporangiales</taxon>
        <taxon>Streptosporangiaceae</taxon>
        <taxon>Planobispora</taxon>
    </lineage>
</organism>
<evidence type="ECO:0000313" key="5">
    <source>
        <dbReference type="Proteomes" id="UP000619788"/>
    </source>
</evidence>
<dbReference type="GO" id="GO:0008897">
    <property type="term" value="F:holo-[acyl-carrier-protein] synthase activity"/>
    <property type="evidence" value="ECO:0007669"/>
    <property type="project" value="InterPro"/>
</dbReference>
<dbReference type="InterPro" id="IPR008278">
    <property type="entry name" value="4-PPantetheinyl_Trfase_dom"/>
</dbReference>
<accession>A0A8J3SSY1</accession>
<evidence type="ECO:0000313" key="4">
    <source>
        <dbReference type="EMBL" id="GIH95038.1"/>
    </source>
</evidence>
<feature type="domain" description="4'-phosphopantetheinyl transferase" evidence="3">
    <location>
        <begin position="108"/>
        <end position="199"/>
    </location>
</feature>
<dbReference type="InterPro" id="IPR037143">
    <property type="entry name" value="4-PPantetheinyl_Trfase_dom_sf"/>
</dbReference>
<dbReference type="InterPro" id="IPR050559">
    <property type="entry name" value="P-Pant_transferase_sf"/>
</dbReference>
<evidence type="ECO:0000256" key="2">
    <source>
        <dbReference type="ARBA" id="ARBA00022679"/>
    </source>
</evidence>
<dbReference type="GO" id="GO:0000287">
    <property type="term" value="F:magnesium ion binding"/>
    <property type="evidence" value="ECO:0007669"/>
    <property type="project" value="InterPro"/>
</dbReference>
<dbReference type="Pfam" id="PF01648">
    <property type="entry name" value="ACPS"/>
    <property type="match status" value="1"/>
</dbReference>
<dbReference type="PANTHER" id="PTHR12215:SF10">
    <property type="entry name" value="L-AMINOADIPATE-SEMIALDEHYDE DEHYDROGENASE-PHOSPHOPANTETHEINYL TRANSFERASE"/>
    <property type="match status" value="1"/>
</dbReference>
<protein>
    <recommendedName>
        <fullName evidence="3">4'-phosphopantetheinyl transferase domain-containing protein</fullName>
    </recommendedName>
</protein>
<dbReference type="SUPFAM" id="SSF56214">
    <property type="entry name" value="4'-phosphopantetheinyl transferase"/>
    <property type="match status" value="2"/>
</dbReference>
<evidence type="ECO:0000256" key="1">
    <source>
        <dbReference type="ARBA" id="ARBA00010990"/>
    </source>
</evidence>
<reference evidence="4 5" key="1">
    <citation type="submission" date="2021-01" db="EMBL/GenBank/DDBJ databases">
        <title>Whole genome shotgun sequence of Planobispora siamensis NBRC 107568.</title>
        <authorList>
            <person name="Komaki H."/>
            <person name="Tamura T."/>
        </authorList>
    </citation>
    <scope>NUCLEOTIDE SEQUENCE [LARGE SCALE GENOMIC DNA]</scope>
    <source>
        <strain evidence="4 5">NBRC 107568</strain>
    </source>
</reference>
<gene>
    <name evidence="4" type="ORF">Psi01_56680</name>
</gene>
<comment type="caution">
    <text evidence="4">The sequence shown here is derived from an EMBL/GenBank/DDBJ whole genome shotgun (WGS) entry which is preliminary data.</text>
</comment>
<keyword evidence="5" id="KW-1185">Reference proteome</keyword>